<dbReference type="Proteomes" id="UP000472971">
    <property type="component" value="Unassembled WGS sequence"/>
</dbReference>
<reference evidence="2 3" key="1">
    <citation type="submission" date="2020-02" db="EMBL/GenBank/DDBJ databases">
        <title>Bacillus aquiflavi sp. nov., isolated from yellow water of strong flavor Chinese baijiu in Yibin region of China.</title>
        <authorList>
            <person name="Xie J."/>
        </authorList>
    </citation>
    <scope>NUCLEOTIDE SEQUENCE [LARGE SCALE GENOMIC DNA]</scope>
    <source>
        <strain evidence="2 3">3H-10</strain>
    </source>
</reference>
<organism evidence="2 3">
    <name type="scientific">Bacillus aquiflavi</name>
    <dbReference type="NCBI Taxonomy" id="2672567"/>
    <lineage>
        <taxon>Bacteria</taxon>
        <taxon>Bacillati</taxon>
        <taxon>Bacillota</taxon>
        <taxon>Bacilli</taxon>
        <taxon>Bacillales</taxon>
        <taxon>Bacillaceae</taxon>
        <taxon>Bacillus</taxon>
    </lineage>
</organism>
<protein>
    <submittedName>
        <fullName evidence="2">Uncharacterized protein</fullName>
    </submittedName>
</protein>
<dbReference type="EMBL" id="JAAIWN010000016">
    <property type="protein sequence ID" value="NEY81528.1"/>
    <property type="molecule type" value="Genomic_DNA"/>
</dbReference>
<comment type="caution">
    <text evidence="2">The sequence shown here is derived from an EMBL/GenBank/DDBJ whole genome shotgun (WGS) entry which is preliminary data.</text>
</comment>
<proteinExistence type="predicted"/>
<evidence type="ECO:0000313" key="4">
    <source>
        <dbReference type="Proteomes" id="UP000570010"/>
    </source>
</evidence>
<dbReference type="EMBL" id="JACEIO010000018">
    <property type="protein sequence ID" value="MBA4537271.1"/>
    <property type="molecule type" value="Genomic_DNA"/>
</dbReference>
<accession>A0A6B3VWB1</accession>
<name>A0A6B3VWB1_9BACI</name>
<evidence type="ECO:0000313" key="2">
    <source>
        <dbReference type="EMBL" id="NEY81528.1"/>
    </source>
</evidence>
<reference evidence="1 4" key="2">
    <citation type="submission" date="2020-07" db="EMBL/GenBank/DDBJ databases">
        <authorList>
            <person name="Feng H."/>
        </authorList>
    </citation>
    <scope>NUCLEOTIDE SEQUENCE [LARGE SCALE GENOMIC DNA]</scope>
    <source>
        <strain evidence="4">s-12</strain>
        <strain evidence="1">S-12</strain>
    </source>
</reference>
<dbReference type="RefSeq" id="WP_163241918.1">
    <property type="nucleotide sequence ID" value="NZ_CP082780.1"/>
</dbReference>
<dbReference type="AlphaFoldDB" id="A0A6B3VWB1"/>
<evidence type="ECO:0000313" key="3">
    <source>
        <dbReference type="Proteomes" id="UP000472971"/>
    </source>
</evidence>
<dbReference type="Proteomes" id="UP000570010">
    <property type="component" value="Unassembled WGS sequence"/>
</dbReference>
<sequence>MKQGETIELFKDDTELHLVYDQEINDDASKLLHTDAGNKRPDLRLEFFKKESISIDFKYRPLRYIWNTRERNDVMDQLTAYRDNFYSQHIYAISFPGIYRSFRAIQEVWAVYPQHENNKKIGKPRNICLVELTPDVDKEFFVARLKESIEDIQRAWKKLKRRQ</sequence>
<evidence type="ECO:0000313" key="1">
    <source>
        <dbReference type="EMBL" id="MBA4537271.1"/>
    </source>
</evidence>
<gene>
    <name evidence="2" type="ORF">G4D64_08370</name>
    <name evidence="1" type="ORF">H1Z61_08975</name>
</gene>
<keyword evidence="3" id="KW-1185">Reference proteome</keyword>